<dbReference type="GO" id="GO:0016301">
    <property type="term" value="F:kinase activity"/>
    <property type="evidence" value="ECO:0007669"/>
    <property type="project" value="UniProtKB-KW"/>
</dbReference>
<evidence type="ECO:0000256" key="10">
    <source>
        <dbReference type="ARBA" id="ARBA00023136"/>
    </source>
</evidence>
<keyword evidence="10 12" id="KW-0472">Membrane</keyword>
<evidence type="ECO:0000256" key="6">
    <source>
        <dbReference type="ARBA" id="ARBA00022683"/>
    </source>
</evidence>
<keyword evidence="7 12" id="KW-0812">Transmembrane</keyword>
<sequence>MVDDRETAEKILLYTGGVENVMQAAHCATRLRLVLRDPKKVREAELKDLPLVKGMIESGGQFQIILGTGIVNKVYKEFTALAGEGAGESLEKGAGDGTGNGAQIEAKGGNGIQRISRMFGDIFLPVIPVIVASGILMGVRSFLTGSGLMATDSNWYNIMAILIDTGFSFLPALICYSAAKKFGGSPILGFVLGLMVISSTLPAAGAVGKGNAEPMLIQLLGITFKLTGFQGSVLVAIVGGWLTAKIENMCRRFVPNVFDIILTPILTLGISLFVILFGVGPVIHVVEAGVVSAFRMLVQLPFGIGGFIIGGLQQILVILGIHHGLWVIDINFLEEMGTNMYMPIRTAAVVGQAGVVTSFFCFAKDKKLKALAGSSSIAAWFGITEPAIFGITLPYSVTFVLGCIGSAFGGLFSALMHLSATGMGVSAIPGYLLFLNGGAVEYTLVCLISAGISFVLTAVYIKKKGI</sequence>
<protein>
    <recommendedName>
        <fullName evidence="17">PTS EIIC type-1 domain-containing protein</fullName>
    </recommendedName>
</protein>
<evidence type="ECO:0000256" key="1">
    <source>
        <dbReference type="ARBA" id="ARBA00004651"/>
    </source>
</evidence>
<dbReference type="Gene3D" id="3.30.1360.60">
    <property type="entry name" value="Glucose permease domain IIB"/>
    <property type="match status" value="1"/>
</dbReference>
<evidence type="ECO:0000259" key="14">
    <source>
        <dbReference type="PROSITE" id="PS51103"/>
    </source>
</evidence>
<dbReference type="PANTHER" id="PTHR30175">
    <property type="entry name" value="PHOSPHOTRANSFERASE SYSTEM TRANSPORT PROTEIN"/>
    <property type="match status" value="1"/>
</dbReference>
<dbReference type="SUPFAM" id="SSF55604">
    <property type="entry name" value="Glucose permease domain IIB"/>
    <property type="match status" value="1"/>
</dbReference>
<dbReference type="PROSITE" id="PS51103">
    <property type="entry name" value="PTS_EIIC_TYPE_1"/>
    <property type="match status" value="1"/>
</dbReference>
<evidence type="ECO:0000256" key="2">
    <source>
        <dbReference type="ARBA" id="ARBA00022448"/>
    </source>
</evidence>
<evidence type="ECO:0000256" key="7">
    <source>
        <dbReference type="ARBA" id="ARBA00022692"/>
    </source>
</evidence>
<evidence type="ECO:0008006" key="17">
    <source>
        <dbReference type="Google" id="ProtNLM"/>
    </source>
</evidence>
<dbReference type="InterPro" id="IPR018113">
    <property type="entry name" value="PTrfase_EIIB_Cys"/>
</dbReference>
<evidence type="ECO:0000256" key="4">
    <source>
        <dbReference type="ARBA" id="ARBA00022597"/>
    </source>
</evidence>
<evidence type="ECO:0000256" key="5">
    <source>
        <dbReference type="ARBA" id="ARBA00022679"/>
    </source>
</evidence>
<dbReference type="FunFam" id="3.30.1360.60:FF:000001">
    <property type="entry name" value="PTS system glucose-specific IIBC component PtsG"/>
    <property type="match status" value="1"/>
</dbReference>
<evidence type="ECO:0000256" key="11">
    <source>
        <dbReference type="PROSITE-ProRule" id="PRU00421"/>
    </source>
</evidence>
<feature type="transmembrane region" description="Helical" evidence="12">
    <location>
        <begin position="187"/>
        <end position="207"/>
    </location>
</feature>
<feature type="transmembrane region" description="Helical" evidence="12">
    <location>
        <begin position="440"/>
        <end position="461"/>
    </location>
</feature>
<dbReference type="RefSeq" id="WP_045091763.1">
    <property type="nucleotide sequence ID" value="NZ_KQ235876.1"/>
</dbReference>
<gene>
    <name evidence="15" type="ORF">HMPREF9470_01521</name>
</gene>
<dbReference type="PANTHER" id="PTHR30175:SF7">
    <property type="entry name" value="NEGATIVE REGULATOR OF SACY ACTIVITY"/>
    <property type="match status" value="1"/>
</dbReference>
<feature type="transmembrane region" description="Helical" evidence="12">
    <location>
        <begin position="303"/>
        <end position="328"/>
    </location>
</feature>
<evidence type="ECO:0000256" key="3">
    <source>
        <dbReference type="ARBA" id="ARBA00022475"/>
    </source>
</evidence>
<dbReference type="InterPro" id="IPR001996">
    <property type="entry name" value="PTS_IIB_1"/>
</dbReference>
<feature type="active site" description="Phosphocysteine intermediate; for EIIB activity" evidence="11">
    <location>
        <position position="27"/>
    </location>
</feature>
<evidence type="ECO:0000313" key="16">
    <source>
        <dbReference type="Proteomes" id="UP000037392"/>
    </source>
</evidence>
<keyword evidence="8" id="KW-0418">Kinase</keyword>
<dbReference type="PROSITE" id="PS51098">
    <property type="entry name" value="PTS_EIIB_TYPE_1"/>
    <property type="match status" value="1"/>
</dbReference>
<dbReference type="Pfam" id="PF02378">
    <property type="entry name" value="PTS_EIIC"/>
    <property type="match status" value="1"/>
</dbReference>
<dbReference type="OrthoDB" id="92465at2"/>
<keyword evidence="6" id="KW-0598">Phosphotransferase system</keyword>
<dbReference type="CDD" id="cd00212">
    <property type="entry name" value="PTS_IIB_glc"/>
    <property type="match status" value="1"/>
</dbReference>
<evidence type="ECO:0000313" key="15">
    <source>
        <dbReference type="EMBL" id="KMW22292.1"/>
    </source>
</evidence>
<dbReference type="GO" id="GO:0009401">
    <property type="term" value="P:phosphoenolpyruvate-dependent sugar phosphotransferase system"/>
    <property type="evidence" value="ECO:0007669"/>
    <property type="project" value="UniProtKB-KW"/>
</dbReference>
<comment type="caution">
    <text evidence="15">The sequence shown here is derived from an EMBL/GenBank/DDBJ whole genome shotgun (WGS) entry which is preliminary data.</text>
</comment>
<evidence type="ECO:0000259" key="13">
    <source>
        <dbReference type="PROSITE" id="PS51098"/>
    </source>
</evidence>
<keyword evidence="9 12" id="KW-1133">Transmembrane helix</keyword>
<feature type="domain" description="PTS EIIC type-1" evidence="14">
    <location>
        <begin position="117"/>
        <end position="466"/>
    </location>
</feature>
<dbReference type="GO" id="GO:0008982">
    <property type="term" value="F:protein-N(PI)-phosphohistidine-sugar phosphotransferase activity"/>
    <property type="evidence" value="ECO:0007669"/>
    <property type="project" value="InterPro"/>
</dbReference>
<keyword evidence="5" id="KW-0808">Transferase</keyword>
<keyword evidence="3" id="KW-1003">Cell membrane</keyword>
<reference evidence="15 16" key="1">
    <citation type="submission" date="2011-04" db="EMBL/GenBank/DDBJ databases">
        <title>The Genome Sequence of Clostridium citroniae WAL-19142.</title>
        <authorList>
            <consortium name="The Broad Institute Genome Sequencing Platform"/>
            <person name="Earl A."/>
            <person name="Ward D."/>
            <person name="Feldgarden M."/>
            <person name="Gevers D."/>
            <person name="Warren Y.A."/>
            <person name="Tyrrell K.L."/>
            <person name="Citron D.M."/>
            <person name="Goldstein E.J."/>
            <person name="Daigneault M."/>
            <person name="Allen-Vercoe E."/>
            <person name="Young S.K."/>
            <person name="Zeng Q."/>
            <person name="Gargeya S."/>
            <person name="Fitzgerald M."/>
            <person name="Haas B."/>
            <person name="Abouelleil A."/>
            <person name="Alvarado L."/>
            <person name="Arachchi H.M."/>
            <person name="Berlin A."/>
            <person name="Brown A."/>
            <person name="Chapman S.B."/>
            <person name="Chen Z."/>
            <person name="Dunbar C."/>
            <person name="Freedman E."/>
            <person name="Gearin G."/>
            <person name="Gellesch M."/>
            <person name="Goldberg J."/>
            <person name="Griggs A."/>
            <person name="Gujja S."/>
            <person name="Heilman E.R."/>
            <person name="Heiman D."/>
            <person name="Howarth C."/>
            <person name="Larson L."/>
            <person name="Lui A."/>
            <person name="MacDonald P.J."/>
            <person name="Mehta T."/>
            <person name="Montmayeur A."/>
            <person name="Murphy C."/>
            <person name="Neiman D."/>
            <person name="Pearson M."/>
            <person name="Priest M."/>
            <person name="Roberts A."/>
            <person name="Saif S."/>
            <person name="Shea T."/>
            <person name="Shenoy N."/>
            <person name="Sisk P."/>
            <person name="Stolte C."/>
            <person name="Sykes S."/>
            <person name="White J."/>
            <person name="Yandava C."/>
            <person name="Wortman J."/>
            <person name="Nusbaum C."/>
            <person name="Birren B."/>
        </authorList>
    </citation>
    <scope>NUCLEOTIDE SEQUENCE [LARGE SCALE GENOMIC DNA]</scope>
    <source>
        <strain evidence="15 16">WAL-19142</strain>
    </source>
</reference>
<dbReference type="PATRIC" id="fig|742734.4.peg.1624"/>
<dbReference type="InterPro" id="IPR036878">
    <property type="entry name" value="Glu_permease_IIB"/>
</dbReference>
<evidence type="ECO:0000256" key="8">
    <source>
        <dbReference type="ARBA" id="ARBA00022777"/>
    </source>
</evidence>
<comment type="subcellular location">
    <subcellularLocation>
        <location evidence="1">Cell membrane</location>
        <topology evidence="1">Multi-pass membrane protein</topology>
    </subcellularLocation>
</comment>
<feature type="transmembrane region" description="Helical" evidence="12">
    <location>
        <begin position="122"/>
        <end position="143"/>
    </location>
</feature>
<dbReference type="PROSITE" id="PS01035">
    <property type="entry name" value="PTS_EIIB_TYPE_1_CYS"/>
    <property type="match status" value="1"/>
</dbReference>
<feature type="transmembrane region" description="Helical" evidence="12">
    <location>
        <begin position="256"/>
        <end position="283"/>
    </location>
</feature>
<feature type="domain" description="PTS EIIB type-1" evidence="13">
    <location>
        <begin position="5"/>
        <end position="88"/>
    </location>
</feature>
<dbReference type="GeneID" id="93164604"/>
<dbReference type="Proteomes" id="UP000037392">
    <property type="component" value="Unassembled WGS sequence"/>
</dbReference>
<dbReference type="GO" id="GO:0005886">
    <property type="term" value="C:plasma membrane"/>
    <property type="evidence" value="ECO:0007669"/>
    <property type="project" value="UniProtKB-SubCell"/>
</dbReference>
<proteinExistence type="predicted"/>
<dbReference type="Pfam" id="PF00367">
    <property type="entry name" value="PTS_EIIB"/>
    <property type="match status" value="1"/>
</dbReference>
<dbReference type="AlphaFoldDB" id="A0A0J9CAY5"/>
<evidence type="ECO:0000256" key="12">
    <source>
        <dbReference type="SAM" id="Phobius"/>
    </source>
</evidence>
<feature type="transmembrane region" description="Helical" evidence="12">
    <location>
        <begin position="380"/>
        <end position="404"/>
    </location>
</feature>
<dbReference type="GO" id="GO:0090589">
    <property type="term" value="F:protein-phosphocysteine-trehalose phosphotransferase system transporter activity"/>
    <property type="evidence" value="ECO:0007669"/>
    <property type="project" value="TreeGrafter"/>
</dbReference>
<feature type="transmembrane region" description="Helical" evidence="12">
    <location>
        <begin position="219"/>
        <end position="244"/>
    </location>
</feature>
<feature type="transmembrane region" description="Helical" evidence="12">
    <location>
        <begin position="155"/>
        <end position="175"/>
    </location>
</feature>
<dbReference type="InterPro" id="IPR013013">
    <property type="entry name" value="PTS_EIIC_1"/>
</dbReference>
<dbReference type="InterPro" id="IPR003352">
    <property type="entry name" value="PTS_EIIC"/>
</dbReference>
<feature type="transmembrane region" description="Helical" evidence="12">
    <location>
        <begin position="411"/>
        <end position="434"/>
    </location>
</feature>
<keyword evidence="2" id="KW-0813">Transport</keyword>
<evidence type="ECO:0000256" key="9">
    <source>
        <dbReference type="ARBA" id="ARBA00022989"/>
    </source>
</evidence>
<feature type="transmembrane region" description="Helical" evidence="12">
    <location>
        <begin position="340"/>
        <end position="360"/>
    </location>
</feature>
<keyword evidence="4" id="KW-0762">Sugar transport</keyword>
<accession>A0A0J9CAY5</accession>
<dbReference type="InterPro" id="IPR050558">
    <property type="entry name" value="PTS_Sugar-Specific_Components"/>
</dbReference>
<dbReference type="EMBL" id="ADLK01000011">
    <property type="protein sequence ID" value="KMW22292.1"/>
    <property type="molecule type" value="Genomic_DNA"/>
</dbReference>
<dbReference type="GO" id="GO:0015771">
    <property type="term" value="P:trehalose transport"/>
    <property type="evidence" value="ECO:0007669"/>
    <property type="project" value="TreeGrafter"/>
</dbReference>
<organism evidence="15 16">
    <name type="scientific">[Clostridium] citroniae WAL-19142</name>
    <dbReference type="NCBI Taxonomy" id="742734"/>
    <lineage>
        <taxon>Bacteria</taxon>
        <taxon>Bacillati</taxon>
        <taxon>Bacillota</taxon>
        <taxon>Clostridia</taxon>
        <taxon>Lachnospirales</taxon>
        <taxon>Lachnospiraceae</taxon>
        <taxon>Enterocloster</taxon>
    </lineage>
</organism>
<name>A0A0J9CAY5_9FIRM</name>